<dbReference type="AlphaFoldDB" id="A0AAN6Z5W9"/>
<comment type="caution">
    <text evidence="2">The sequence shown here is derived from an EMBL/GenBank/DDBJ whole genome shotgun (WGS) entry which is preliminary data.</text>
</comment>
<evidence type="ECO:0000313" key="2">
    <source>
        <dbReference type="EMBL" id="KAK4126905.1"/>
    </source>
</evidence>
<protein>
    <submittedName>
        <fullName evidence="2">NAD(P)-binding protein</fullName>
    </submittedName>
</protein>
<name>A0AAN6Z5W9_9PEZI</name>
<dbReference type="InterPro" id="IPR036291">
    <property type="entry name" value="NAD(P)-bd_dom_sf"/>
</dbReference>
<dbReference type="Gene3D" id="3.40.50.720">
    <property type="entry name" value="NAD(P)-binding Rossmann-like Domain"/>
    <property type="match status" value="1"/>
</dbReference>
<dbReference type="Proteomes" id="UP001302602">
    <property type="component" value="Unassembled WGS sequence"/>
</dbReference>
<dbReference type="InterPro" id="IPR023401">
    <property type="entry name" value="ODC_N"/>
</dbReference>
<reference evidence="2" key="2">
    <citation type="submission" date="2023-05" db="EMBL/GenBank/DDBJ databases">
        <authorList>
            <consortium name="Lawrence Berkeley National Laboratory"/>
            <person name="Steindorff A."/>
            <person name="Hensen N."/>
            <person name="Bonometti L."/>
            <person name="Westerberg I."/>
            <person name="Brannstrom I.O."/>
            <person name="Guillou S."/>
            <person name="Cros-Aarteil S."/>
            <person name="Calhoun S."/>
            <person name="Haridas S."/>
            <person name="Kuo A."/>
            <person name="Mondo S."/>
            <person name="Pangilinan J."/>
            <person name="Riley R."/>
            <person name="Labutti K."/>
            <person name="Andreopoulos B."/>
            <person name="Lipzen A."/>
            <person name="Chen C."/>
            <person name="Yanf M."/>
            <person name="Daum C."/>
            <person name="Ng V."/>
            <person name="Clum A."/>
            <person name="Ohm R."/>
            <person name="Martin F."/>
            <person name="Silar P."/>
            <person name="Natvig D."/>
            <person name="Lalanne C."/>
            <person name="Gautier V."/>
            <person name="Ament-Velasquez S.L."/>
            <person name="Kruys A."/>
            <person name="Hutchinson M.I."/>
            <person name="Powell A.J."/>
            <person name="Barry K."/>
            <person name="Miller A.N."/>
            <person name="Grigoriev I.V."/>
            <person name="Debuchy R."/>
            <person name="Gladieux P."/>
            <person name="Thoren M.H."/>
            <person name="Johannesson H."/>
        </authorList>
    </citation>
    <scope>NUCLEOTIDE SEQUENCE</scope>
    <source>
        <strain evidence="2">CBS 731.68</strain>
    </source>
</reference>
<evidence type="ECO:0000313" key="3">
    <source>
        <dbReference type="Proteomes" id="UP001302602"/>
    </source>
</evidence>
<reference evidence="2" key="1">
    <citation type="journal article" date="2023" name="Mol. Phylogenet. Evol.">
        <title>Genome-scale phylogeny and comparative genomics of the fungal order Sordariales.</title>
        <authorList>
            <person name="Hensen N."/>
            <person name="Bonometti L."/>
            <person name="Westerberg I."/>
            <person name="Brannstrom I.O."/>
            <person name="Guillou S."/>
            <person name="Cros-Aarteil S."/>
            <person name="Calhoun S."/>
            <person name="Haridas S."/>
            <person name="Kuo A."/>
            <person name="Mondo S."/>
            <person name="Pangilinan J."/>
            <person name="Riley R."/>
            <person name="LaButti K."/>
            <person name="Andreopoulos B."/>
            <person name="Lipzen A."/>
            <person name="Chen C."/>
            <person name="Yan M."/>
            <person name="Daum C."/>
            <person name="Ng V."/>
            <person name="Clum A."/>
            <person name="Steindorff A."/>
            <person name="Ohm R.A."/>
            <person name="Martin F."/>
            <person name="Silar P."/>
            <person name="Natvig D.O."/>
            <person name="Lalanne C."/>
            <person name="Gautier V."/>
            <person name="Ament-Velasquez S.L."/>
            <person name="Kruys A."/>
            <person name="Hutchinson M.I."/>
            <person name="Powell A.J."/>
            <person name="Barry K."/>
            <person name="Miller A.N."/>
            <person name="Grigoriev I.V."/>
            <person name="Debuchy R."/>
            <person name="Gladieux P."/>
            <person name="Hiltunen Thoren M."/>
            <person name="Johannesson H."/>
        </authorList>
    </citation>
    <scope>NUCLEOTIDE SEQUENCE</scope>
    <source>
        <strain evidence="2">CBS 731.68</strain>
    </source>
</reference>
<dbReference type="GeneID" id="87828797"/>
<accession>A0AAN6Z5W9</accession>
<dbReference type="RefSeq" id="XP_062650676.1">
    <property type="nucleotide sequence ID" value="XM_062792028.1"/>
</dbReference>
<organism evidence="2 3">
    <name type="scientific">Parathielavia appendiculata</name>
    <dbReference type="NCBI Taxonomy" id="2587402"/>
    <lineage>
        <taxon>Eukaryota</taxon>
        <taxon>Fungi</taxon>
        <taxon>Dikarya</taxon>
        <taxon>Ascomycota</taxon>
        <taxon>Pezizomycotina</taxon>
        <taxon>Sordariomycetes</taxon>
        <taxon>Sordariomycetidae</taxon>
        <taxon>Sordariales</taxon>
        <taxon>Chaetomiaceae</taxon>
        <taxon>Parathielavia</taxon>
    </lineage>
</organism>
<dbReference type="InterPro" id="IPR003462">
    <property type="entry name" value="ODC_Mu_crystall"/>
</dbReference>
<dbReference type="EMBL" id="MU853224">
    <property type="protein sequence ID" value="KAK4126905.1"/>
    <property type="molecule type" value="Genomic_DNA"/>
</dbReference>
<dbReference type="PANTHER" id="PTHR13812:SF19">
    <property type="entry name" value="KETIMINE REDUCTASE MU-CRYSTALLIN"/>
    <property type="match status" value="1"/>
</dbReference>
<dbReference type="GO" id="GO:0005737">
    <property type="term" value="C:cytoplasm"/>
    <property type="evidence" value="ECO:0007669"/>
    <property type="project" value="TreeGrafter"/>
</dbReference>
<comment type="similarity">
    <text evidence="1">Belongs to the ornithine cyclodeaminase/mu-crystallin family.</text>
</comment>
<dbReference type="PANTHER" id="PTHR13812">
    <property type="entry name" value="KETIMINE REDUCTASE MU-CRYSTALLIN"/>
    <property type="match status" value="1"/>
</dbReference>
<gene>
    <name evidence="2" type="ORF">N657DRAFT_640775</name>
</gene>
<dbReference type="Pfam" id="PF02423">
    <property type="entry name" value="OCD_Mu_crystall"/>
    <property type="match status" value="1"/>
</dbReference>
<dbReference type="Gene3D" id="3.30.1780.10">
    <property type="entry name" value="ornithine cyclodeaminase, domain 1"/>
    <property type="match status" value="1"/>
</dbReference>
<proteinExistence type="inferred from homology"/>
<sequence>MTLTVLTDNQIRSLLENLTVAELEGFRVALASALHEHSTGIQGDTPIHQQPERVSIHNTTTGATTLFMPSCSSAGHGIKVITLSSAANQSPTPAPPTITTTTIGNNNANAITTPSTSTSKPVIPPTGAITLFTPHGTPLGLLHARTLTAFRTALASLCLVQRRTAPIKTLVAFGCGEQAYWHVRLTLLSRAHEVQRVVFVNRRVSEGFRKVVERLKSWREEGCEFMPVTRDEEGYEERVAQAVREADVVFCCTPSTEPLFDGRVLLGGAEEKGRLIVAIGSYTPEMREMPRELIERAVSGEGGEGDAGVVVVDTIDGALKEAGELIETSVRPEQLVELGEIVMLKRADNNTVSTKKGHLAQWLQTGNVIYKSVGVGLMDLSIGMHIIQFAKEKGVGTHVQGF</sequence>
<keyword evidence="3" id="KW-1185">Reference proteome</keyword>
<evidence type="ECO:0000256" key="1">
    <source>
        <dbReference type="ARBA" id="ARBA00008903"/>
    </source>
</evidence>
<dbReference type="SUPFAM" id="SSF51735">
    <property type="entry name" value="NAD(P)-binding Rossmann-fold domains"/>
    <property type="match status" value="1"/>
</dbReference>